<evidence type="ECO:0000313" key="2">
    <source>
        <dbReference type="EMBL" id="PZO57473.1"/>
    </source>
</evidence>
<reference evidence="3" key="1">
    <citation type="submission" date="2018-04" db="EMBL/GenBank/DDBJ databases">
        <authorList>
            <person name="Cornet L."/>
        </authorList>
    </citation>
    <scope>NUCLEOTIDE SEQUENCE [LARGE SCALE GENOMIC DNA]</scope>
</reference>
<dbReference type="Pfam" id="PF01497">
    <property type="entry name" value="Peripla_BP_2"/>
    <property type="match status" value="1"/>
</dbReference>
<dbReference type="InterPro" id="IPR051030">
    <property type="entry name" value="Vitamin_B12-ABC_binding"/>
</dbReference>
<dbReference type="EMBL" id="QBMP01000050">
    <property type="protein sequence ID" value="PZO57473.1"/>
    <property type="molecule type" value="Genomic_DNA"/>
</dbReference>
<evidence type="ECO:0000259" key="1">
    <source>
        <dbReference type="PROSITE" id="PS50983"/>
    </source>
</evidence>
<dbReference type="PANTHER" id="PTHR42860:SF1">
    <property type="entry name" value="VITAMIN B12-BINDING PROTEIN"/>
    <property type="match status" value="1"/>
</dbReference>
<sequence>MKEINTNSLESANLESAKGPQSTLRIVSLIPSATEIVASLGYGQYLVGRSHECDYPNFVRSLPICTEPKFDPVGTSEEIHGRVTDLLTSALSVYRVKTEILADLRPTHIITQAQCEVCAVSLQDVEQAVTELVAADGSGYFQAIQVVSLQPERLADVWTDMSRVAEALDSSPASRQLATNKIEQLKSRIVSIGCQSAQQPRPTVACIEWTEPLMAAGNWVPELVQLASGDDCFGKAGAHSAWLTWAEMAIANPDIIVIMPCGYDLDQTRQAATEMAAHAEWHQLSAVKNKRVYVTDGNQYFNRPGPRLVESYEILVEIIQAQRANHTRIPTHVPTHIPQGWEIL</sequence>
<dbReference type="PANTHER" id="PTHR42860">
    <property type="entry name" value="VITAMIN B12-BINDING PROTEIN"/>
    <property type="match status" value="1"/>
</dbReference>
<dbReference type="SUPFAM" id="SSF53807">
    <property type="entry name" value="Helical backbone' metal receptor"/>
    <property type="match status" value="1"/>
</dbReference>
<dbReference type="CDD" id="cd01144">
    <property type="entry name" value="BtuF"/>
    <property type="match status" value="1"/>
</dbReference>
<protein>
    <submittedName>
        <fullName evidence="2">Cobalamin-binding protein</fullName>
    </submittedName>
</protein>
<name>A0A2W4XJF2_9CYAN</name>
<dbReference type="Gene3D" id="3.40.50.1980">
    <property type="entry name" value="Nitrogenase molybdenum iron protein domain"/>
    <property type="match status" value="2"/>
</dbReference>
<reference evidence="2 3" key="2">
    <citation type="submission" date="2018-06" db="EMBL/GenBank/DDBJ databases">
        <title>Metagenomic assembly of (sub)arctic Cyanobacteria and their associated microbiome from non-axenic cultures.</title>
        <authorList>
            <person name="Baurain D."/>
        </authorList>
    </citation>
    <scope>NUCLEOTIDE SEQUENCE [LARGE SCALE GENOMIC DNA]</scope>
    <source>
        <strain evidence="2">ULC027bin1</strain>
    </source>
</reference>
<evidence type="ECO:0000313" key="3">
    <source>
        <dbReference type="Proteomes" id="UP000249794"/>
    </source>
</evidence>
<feature type="domain" description="Fe/B12 periplasmic-binding" evidence="1">
    <location>
        <begin position="25"/>
        <end position="323"/>
    </location>
</feature>
<organism evidence="2 3">
    <name type="scientific">Phormidesmis priestleyi</name>
    <dbReference type="NCBI Taxonomy" id="268141"/>
    <lineage>
        <taxon>Bacteria</taxon>
        <taxon>Bacillati</taxon>
        <taxon>Cyanobacteriota</taxon>
        <taxon>Cyanophyceae</taxon>
        <taxon>Leptolyngbyales</taxon>
        <taxon>Leptolyngbyaceae</taxon>
        <taxon>Phormidesmis</taxon>
    </lineage>
</organism>
<gene>
    <name evidence="2" type="ORF">DCF15_06985</name>
</gene>
<dbReference type="InterPro" id="IPR002491">
    <property type="entry name" value="ABC_transptr_periplasmic_BD"/>
</dbReference>
<comment type="caution">
    <text evidence="2">The sequence shown here is derived from an EMBL/GenBank/DDBJ whole genome shotgun (WGS) entry which is preliminary data.</text>
</comment>
<accession>A0A2W4XJF2</accession>
<proteinExistence type="predicted"/>
<dbReference type="PROSITE" id="PS50983">
    <property type="entry name" value="FE_B12_PBP"/>
    <property type="match status" value="1"/>
</dbReference>
<dbReference type="Proteomes" id="UP000249794">
    <property type="component" value="Unassembled WGS sequence"/>
</dbReference>
<dbReference type="AlphaFoldDB" id="A0A2W4XJF2"/>